<dbReference type="PANTHER" id="PTHR30158:SF3">
    <property type="entry name" value="MULTIDRUG EFFLUX PUMP SUBUNIT ACRA-RELATED"/>
    <property type="match status" value="1"/>
</dbReference>
<dbReference type="Gene3D" id="2.40.30.170">
    <property type="match status" value="1"/>
</dbReference>
<dbReference type="Pfam" id="PF25876">
    <property type="entry name" value="HH_MFP_RND"/>
    <property type="match status" value="1"/>
</dbReference>
<dbReference type="Gene3D" id="1.10.287.470">
    <property type="entry name" value="Helix hairpin bin"/>
    <property type="match status" value="1"/>
</dbReference>
<evidence type="ECO:0000259" key="6">
    <source>
        <dbReference type="Pfam" id="PF25967"/>
    </source>
</evidence>
<dbReference type="InterPro" id="IPR058627">
    <property type="entry name" value="MdtA-like_C"/>
</dbReference>
<evidence type="ECO:0000313" key="8">
    <source>
        <dbReference type="Proteomes" id="UP000580654"/>
    </source>
</evidence>
<dbReference type="SUPFAM" id="SSF111369">
    <property type="entry name" value="HlyD-like secretion proteins"/>
    <property type="match status" value="1"/>
</dbReference>
<reference evidence="7 8" key="1">
    <citation type="submission" date="2020-08" db="EMBL/GenBank/DDBJ databases">
        <title>Genomic Encyclopedia of Type Strains, Phase IV (KMG-IV): sequencing the most valuable type-strain genomes for metagenomic binning, comparative biology and taxonomic classification.</title>
        <authorList>
            <person name="Goeker M."/>
        </authorList>
    </citation>
    <scope>NUCLEOTIDE SEQUENCE [LARGE SCALE GENOMIC DNA]</scope>
    <source>
        <strain evidence="7 8">DSM 25622</strain>
    </source>
</reference>
<dbReference type="InterPro" id="IPR058625">
    <property type="entry name" value="MdtA-like_BSH"/>
</dbReference>
<gene>
    <name evidence="7" type="ORF">FHS87_004365</name>
</gene>
<dbReference type="AlphaFoldDB" id="A0A840Y6D7"/>
<dbReference type="GO" id="GO:0005886">
    <property type="term" value="C:plasma membrane"/>
    <property type="evidence" value="ECO:0007669"/>
    <property type="project" value="UniProtKB-SubCell"/>
</dbReference>
<sequence length="410" mass="44002">MRRTSSPPAASRRVGSRSRPWPLLALLLLPLLLAGCKDEVQAAPAPAPPPATVVRLQAGPVPVQTVLPGRTSPLRVAEIRPQVSGILQQRLFREGEAVTVGQPLFQIDPAPYRASLASAEANLARATAAQQNAEATLDRYRPLARQNIVSRQDYDNAVGAQRQAVAEVASARAALDSARIDLDRTRITSPIPGRTGRTLLTDGALVTANQAAPLLTVTQLDPILVDLNQPAGSLLRLRRELEAGRLRRGEAGEAEVRLLLDDGTEYEHTGRLKFSEVTVDADTGSVTLRAEFPNPDGLLMPGLFVRARLESGVAPEAVLVPQQAVTRNGRGEAVALVVDAEGTVRQRLVRTRQAIGNKWLVDEGLADGERVVVEGGQRLRDGVKPELREVTVEELDRGAAPPRQTAQAQG</sequence>
<dbReference type="Proteomes" id="UP000580654">
    <property type="component" value="Unassembled WGS sequence"/>
</dbReference>
<evidence type="ECO:0000256" key="1">
    <source>
        <dbReference type="ARBA" id="ARBA00004196"/>
    </source>
</evidence>
<dbReference type="Pfam" id="PF25967">
    <property type="entry name" value="RND-MFP_C"/>
    <property type="match status" value="1"/>
</dbReference>
<dbReference type="FunFam" id="2.40.420.20:FF:000001">
    <property type="entry name" value="Efflux RND transporter periplasmic adaptor subunit"/>
    <property type="match status" value="1"/>
</dbReference>
<dbReference type="Gene3D" id="2.40.420.20">
    <property type="match status" value="1"/>
</dbReference>
<evidence type="ECO:0000256" key="2">
    <source>
        <dbReference type="ARBA" id="ARBA00009477"/>
    </source>
</evidence>
<dbReference type="InterPro" id="IPR058626">
    <property type="entry name" value="MdtA-like_b-barrel"/>
</dbReference>
<feature type="domain" description="Multidrug resistance protein MdtA-like alpha-helical hairpin" evidence="3">
    <location>
        <begin position="116"/>
        <end position="185"/>
    </location>
</feature>
<dbReference type="EMBL" id="JACIJD010000036">
    <property type="protein sequence ID" value="MBB5696295.1"/>
    <property type="molecule type" value="Genomic_DNA"/>
</dbReference>
<dbReference type="RefSeq" id="WP_184521471.1">
    <property type="nucleotide sequence ID" value="NZ_JACIJD010000036.1"/>
</dbReference>
<dbReference type="Pfam" id="PF25917">
    <property type="entry name" value="BSH_RND"/>
    <property type="match status" value="1"/>
</dbReference>
<comment type="subcellular location">
    <subcellularLocation>
        <location evidence="1">Cell envelope</location>
    </subcellularLocation>
</comment>
<feature type="domain" description="Multidrug resistance protein MdtA-like C-terminal permuted SH3" evidence="6">
    <location>
        <begin position="317"/>
        <end position="378"/>
    </location>
</feature>
<dbReference type="InterPro" id="IPR058624">
    <property type="entry name" value="MdtA-like_HH"/>
</dbReference>
<dbReference type="Pfam" id="PF25944">
    <property type="entry name" value="Beta-barrel_RND"/>
    <property type="match status" value="1"/>
</dbReference>
<accession>A0A840Y6D7</accession>
<feature type="domain" description="Multidrug resistance protein MdtA-like beta-barrel" evidence="5">
    <location>
        <begin position="222"/>
        <end position="312"/>
    </location>
</feature>
<evidence type="ECO:0000259" key="3">
    <source>
        <dbReference type="Pfam" id="PF25876"/>
    </source>
</evidence>
<feature type="domain" description="Multidrug resistance protein MdtA-like barrel-sandwich hybrid" evidence="4">
    <location>
        <begin position="75"/>
        <end position="218"/>
    </location>
</feature>
<proteinExistence type="inferred from homology"/>
<dbReference type="Gene3D" id="2.40.50.100">
    <property type="match status" value="1"/>
</dbReference>
<organism evidence="7 8">
    <name type="scientific">Muricoccus pecuniae</name>
    <dbReference type="NCBI Taxonomy" id="693023"/>
    <lineage>
        <taxon>Bacteria</taxon>
        <taxon>Pseudomonadati</taxon>
        <taxon>Pseudomonadota</taxon>
        <taxon>Alphaproteobacteria</taxon>
        <taxon>Acetobacterales</taxon>
        <taxon>Roseomonadaceae</taxon>
        <taxon>Muricoccus</taxon>
    </lineage>
</organism>
<comment type="caution">
    <text evidence="7">The sequence shown here is derived from an EMBL/GenBank/DDBJ whole genome shotgun (WGS) entry which is preliminary data.</text>
</comment>
<evidence type="ECO:0000259" key="5">
    <source>
        <dbReference type="Pfam" id="PF25944"/>
    </source>
</evidence>
<comment type="similarity">
    <text evidence="2">Belongs to the membrane fusion protein (MFP) (TC 8.A.1) family.</text>
</comment>
<dbReference type="NCBIfam" id="TIGR01730">
    <property type="entry name" value="RND_mfp"/>
    <property type="match status" value="1"/>
</dbReference>
<evidence type="ECO:0000313" key="7">
    <source>
        <dbReference type="EMBL" id="MBB5696295.1"/>
    </source>
</evidence>
<dbReference type="PANTHER" id="PTHR30158">
    <property type="entry name" value="ACRA/E-RELATED COMPONENT OF DRUG EFFLUX TRANSPORTER"/>
    <property type="match status" value="1"/>
</dbReference>
<dbReference type="GO" id="GO:0022857">
    <property type="term" value="F:transmembrane transporter activity"/>
    <property type="evidence" value="ECO:0007669"/>
    <property type="project" value="InterPro"/>
</dbReference>
<dbReference type="InterPro" id="IPR006143">
    <property type="entry name" value="RND_pump_MFP"/>
</dbReference>
<name>A0A840Y6D7_9PROT</name>
<dbReference type="GO" id="GO:0046677">
    <property type="term" value="P:response to antibiotic"/>
    <property type="evidence" value="ECO:0007669"/>
    <property type="project" value="TreeGrafter"/>
</dbReference>
<protein>
    <submittedName>
        <fullName evidence="7">Membrane fusion protein (Multidrug efflux system)</fullName>
    </submittedName>
</protein>
<evidence type="ECO:0000259" key="4">
    <source>
        <dbReference type="Pfam" id="PF25917"/>
    </source>
</evidence>
<keyword evidence="8" id="KW-1185">Reference proteome</keyword>